<feature type="region of interest" description="Disordered" evidence="1">
    <location>
        <begin position="1"/>
        <end position="67"/>
    </location>
</feature>
<name>A0AAV3Z2L0_9GAST</name>
<gene>
    <name evidence="2" type="ORF">PoB_001551800</name>
</gene>
<organism evidence="2 3">
    <name type="scientific">Plakobranchus ocellatus</name>
    <dbReference type="NCBI Taxonomy" id="259542"/>
    <lineage>
        <taxon>Eukaryota</taxon>
        <taxon>Metazoa</taxon>
        <taxon>Spiralia</taxon>
        <taxon>Lophotrochozoa</taxon>
        <taxon>Mollusca</taxon>
        <taxon>Gastropoda</taxon>
        <taxon>Heterobranchia</taxon>
        <taxon>Euthyneura</taxon>
        <taxon>Panpulmonata</taxon>
        <taxon>Sacoglossa</taxon>
        <taxon>Placobranchoidea</taxon>
        <taxon>Plakobranchidae</taxon>
        <taxon>Plakobranchus</taxon>
    </lineage>
</organism>
<proteinExistence type="predicted"/>
<protein>
    <submittedName>
        <fullName evidence="2">Uncharacterized protein</fullName>
    </submittedName>
</protein>
<feature type="compositionally biased region" description="Acidic residues" evidence="1">
    <location>
        <begin position="29"/>
        <end position="67"/>
    </location>
</feature>
<dbReference type="AlphaFoldDB" id="A0AAV3Z2L0"/>
<dbReference type="EMBL" id="BLXT01001900">
    <property type="protein sequence ID" value="GFN89012.1"/>
    <property type="molecule type" value="Genomic_DNA"/>
</dbReference>
<reference evidence="2 3" key="1">
    <citation type="journal article" date="2021" name="Elife">
        <title>Chloroplast acquisition without the gene transfer in kleptoplastic sea slugs, Plakobranchus ocellatus.</title>
        <authorList>
            <person name="Maeda T."/>
            <person name="Takahashi S."/>
            <person name="Yoshida T."/>
            <person name="Shimamura S."/>
            <person name="Takaki Y."/>
            <person name="Nagai Y."/>
            <person name="Toyoda A."/>
            <person name="Suzuki Y."/>
            <person name="Arimoto A."/>
            <person name="Ishii H."/>
            <person name="Satoh N."/>
            <person name="Nishiyama T."/>
            <person name="Hasebe M."/>
            <person name="Maruyama T."/>
            <person name="Minagawa J."/>
            <person name="Obokata J."/>
            <person name="Shigenobu S."/>
        </authorList>
    </citation>
    <scope>NUCLEOTIDE SEQUENCE [LARGE SCALE GENOMIC DNA]</scope>
</reference>
<comment type="caution">
    <text evidence="2">The sequence shown here is derived from an EMBL/GenBank/DDBJ whole genome shotgun (WGS) entry which is preliminary data.</text>
</comment>
<evidence type="ECO:0000256" key="1">
    <source>
        <dbReference type="SAM" id="MobiDB-lite"/>
    </source>
</evidence>
<feature type="compositionally biased region" description="Polar residues" evidence="1">
    <location>
        <begin position="8"/>
        <end position="21"/>
    </location>
</feature>
<evidence type="ECO:0000313" key="2">
    <source>
        <dbReference type="EMBL" id="GFN89012.1"/>
    </source>
</evidence>
<evidence type="ECO:0000313" key="3">
    <source>
        <dbReference type="Proteomes" id="UP000735302"/>
    </source>
</evidence>
<sequence>MPGVTHCSPVQQLTRGENELTSAALPCSDNDDDDDNNDDDDDDEEEEEEEEEEEGEEEEEDCDFSHL</sequence>
<keyword evidence="3" id="KW-1185">Reference proteome</keyword>
<accession>A0AAV3Z2L0</accession>
<dbReference type="Proteomes" id="UP000735302">
    <property type="component" value="Unassembled WGS sequence"/>
</dbReference>